<dbReference type="RefSeq" id="WP_107556726.1">
    <property type="nucleotide sequence ID" value="NZ_PZFF01000020.1"/>
</dbReference>
<dbReference type="GO" id="GO:0030170">
    <property type="term" value="F:pyridoxal phosphate binding"/>
    <property type="evidence" value="ECO:0007669"/>
    <property type="project" value="InterPro"/>
</dbReference>
<dbReference type="GO" id="GO:0008483">
    <property type="term" value="F:transaminase activity"/>
    <property type="evidence" value="ECO:0007669"/>
    <property type="project" value="UniProtKB-KW"/>
</dbReference>
<evidence type="ECO:0000256" key="3">
    <source>
        <dbReference type="ARBA" id="ARBA00015123"/>
    </source>
</evidence>
<keyword evidence="6" id="KW-0663">Pyridoxal phosphate</keyword>
<dbReference type="GO" id="GO:0003677">
    <property type="term" value="F:DNA binding"/>
    <property type="evidence" value="ECO:0007669"/>
    <property type="project" value="UniProtKB-KW"/>
</dbReference>
<keyword evidence="8" id="KW-0238">DNA-binding</keyword>
<dbReference type="Pfam" id="PF00392">
    <property type="entry name" value="GntR"/>
    <property type="match status" value="1"/>
</dbReference>
<dbReference type="InterPro" id="IPR015422">
    <property type="entry name" value="PyrdxlP-dep_Trfase_small"/>
</dbReference>
<keyword evidence="5 11" id="KW-0808">Transferase</keyword>
<dbReference type="Gene3D" id="3.40.640.10">
    <property type="entry name" value="Type I PLP-dependent aspartate aminotransferase-like (Major domain)"/>
    <property type="match status" value="1"/>
</dbReference>
<evidence type="ECO:0000256" key="7">
    <source>
        <dbReference type="ARBA" id="ARBA00023015"/>
    </source>
</evidence>
<protein>
    <recommendedName>
        <fullName evidence="3">HTH-type transcriptional regulator NorG</fullName>
    </recommendedName>
</protein>
<evidence type="ECO:0000256" key="1">
    <source>
        <dbReference type="ARBA" id="ARBA00001933"/>
    </source>
</evidence>
<comment type="caution">
    <text evidence="11">The sequence shown here is derived from an EMBL/GenBank/DDBJ whole genome shotgun (WGS) entry which is preliminary data.</text>
</comment>
<dbReference type="SUPFAM" id="SSF46785">
    <property type="entry name" value="Winged helix' DNA-binding domain"/>
    <property type="match status" value="1"/>
</dbReference>
<name>A0A2T4PVF3_9STAP</name>
<gene>
    <name evidence="11" type="ORF">BU072_03240</name>
</gene>
<evidence type="ECO:0000256" key="5">
    <source>
        <dbReference type="ARBA" id="ARBA00022679"/>
    </source>
</evidence>
<dbReference type="InterPro" id="IPR036388">
    <property type="entry name" value="WH-like_DNA-bd_sf"/>
</dbReference>
<dbReference type="Gene3D" id="3.90.1150.10">
    <property type="entry name" value="Aspartate Aminotransferase, domain 1"/>
    <property type="match status" value="1"/>
</dbReference>
<evidence type="ECO:0000256" key="6">
    <source>
        <dbReference type="ARBA" id="ARBA00022898"/>
    </source>
</evidence>
<evidence type="ECO:0000256" key="8">
    <source>
        <dbReference type="ARBA" id="ARBA00023125"/>
    </source>
</evidence>
<evidence type="ECO:0000313" key="11">
    <source>
        <dbReference type="EMBL" id="PTI30432.1"/>
    </source>
</evidence>
<dbReference type="InterPro" id="IPR050859">
    <property type="entry name" value="Class-I_PLP-dep_aminotransf"/>
</dbReference>
<dbReference type="InterPro" id="IPR036390">
    <property type="entry name" value="WH_DNA-bd_sf"/>
</dbReference>
<dbReference type="SMART" id="SM00345">
    <property type="entry name" value="HTH_GNTR"/>
    <property type="match status" value="1"/>
</dbReference>
<dbReference type="PRINTS" id="PR00035">
    <property type="entry name" value="HTHGNTR"/>
</dbReference>
<dbReference type="InterPro" id="IPR000524">
    <property type="entry name" value="Tscrpt_reg_HTH_GntR"/>
</dbReference>
<dbReference type="InterPro" id="IPR015421">
    <property type="entry name" value="PyrdxlP-dep_Trfase_major"/>
</dbReference>
<proteinExistence type="inferred from homology"/>
<comment type="similarity">
    <text evidence="2">In the C-terminal section; belongs to the class-I pyridoxal-phosphate-dependent aminotransferase family.</text>
</comment>
<dbReference type="AlphaFoldDB" id="A0A2T4PVF3"/>
<dbReference type="GO" id="GO:1901605">
    <property type="term" value="P:alpha-amino acid metabolic process"/>
    <property type="evidence" value="ECO:0007669"/>
    <property type="project" value="TreeGrafter"/>
</dbReference>
<dbReference type="EMBL" id="PZFK01000005">
    <property type="protein sequence ID" value="PTI30432.1"/>
    <property type="molecule type" value="Genomic_DNA"/>
</dbReference>
<dbReference type="Pfam" id="PF00155">
    <property type="entry name" value="Aminotran_1_2"/>
    <property type="match status" value="1"/>
</dbReference>
<comment type="cofactor">
    <cofactor evidence="1">
        <name>pyridoxal 5'-phosphate</name>
        <dbReference type="ChEBI" id="CHEBI:597326"/>
    </cofactor>
</comment>
<dbReference type="Proteomes" id="UP000241209">
    <property type="component" value="Unassembled WGS sequence"/>
</dbReference>
<keyword evidence="9" id="KW-0804">Transcription</keyword>
<reference evidence="11 12" key="1">
    <citation type="journal article" date="2016" name="Front. Microbiol.">
        <title>Comprehensive Phylogenetic Analysis of Bovine Non-aureus Staphylococci Species Based on Whole-Genome Sequencing.</title>
        <authorList>
            <person name="Naushad S."/>
            <person name="Barkema H.W."/>
            <person name="Luby C."/>
            <person name="Condas L.A."/>
            <person name="Nobrega D.B."/>
            <person name="Carson D.A."/>
            <person name="De Buck J."/>
        </authorList>
    </citation>
    <scope>NUCLEOTIDE SEQUENCE [LARGE SCALE GENOMIC DNA]</scope>
    <source>
        <strain evidence="11 12">SNUC 2204</strain>
    </source>
</reference>
<organism evidence="11 12">
    <name type="scientific">Mammaliicoccus vitulinus</name>
    <dbReference type="NCBI Taxonomy" id="71237"/>
    <lineage>
        <taxon>Bacteria</taxon>
        <taxon>Bacillati</taxon>
        <taxon>Bacillota</taxon>
        <taxon>Bacilli</taxon>
        <taxon>Bacillales</taxon>
        <taxon>Staphylococcaceae</taxon>
        <taxon>Mammaliicoccus</taxon>
    </lineage>
</organism>
<dbReference type="PANTHER" id="PTHR42790:SF17">
    <property type="entry name" value="TRANSCRIPTIONAL REGULATOR, GNTR FAMILY"/>
    <property type="match status" value="1"/>
</dbReference>
<keyword evidence="7" id="KW-0805">Transcription regulation</keyword>
<evidence type="ECO:0000256" key="9">
    <source>
        <dbReference type="ARBA" id="ARBA00023163"/>
    </source>
</evidence>
<accession>A0A2T4PVF3</accession>
<dbReference type="Gene3D" id="1.10.10.10">
    <property type="entry name" value="Winged helix-like DNA-binding domain superfamily/Winged helix DNA-binding domain"/>
    <property type="match status" value="1"/>
</dbReference>
<evidence type="ECO:0000256" key="4">
    <source>
        <dbReference type="ARBA" id="ARBA00022576"/>
    </source>
</evidence>
<dbReference type="CDD" id="cd00609">
    <property type="entry name" value="AAT_like"/>
    <property type="match status" value="1"/>
</dbReference>
<dbReference type="GO" id="GO:0003700">
    <property type="term" value="F:DNA-binding transcription factor activity"/>
    <property type="evidence" value="ECO:0007669"/>
    <property type="project" value="InterPro"/>
</dbReference>
<evidence type="ECO:0000259" key="10">
    <source>
        <dbReference type="PROSITE" id="PS50949"/>
    </source>
</evidence>
<dbReference type="InterPro" id="IPR004839">
    <property type="entry name" value="Aminotransferase_I/II_large"/>
</dbReference>
<dbReference type="CDD" id="cd07377">
    <property type="entry name" value="WHTH_GntR"/>
    <property type="match status" value="1"/>
</dbReference>
<evidence type="ECO:0000256" key="2">
    <source>
        <dbReference type="ARBA" id="ARBA00005384"/>
    </source>
</evidence>
<dbReference type="InterPro" id="IPR015424">
    <property type="entry name" value="PyrdxlP-dep_Trfase"/>
</dbReference>
<feature type="domain" description="HTH gntR-type" evidence="10">
    <location>
        <begin position="3"/>
        <end position="71"/>
    </location>
</feature>
<dbReference type="PROSITE" id="PS50949">
    <property type="entry name" value="HTH_GNTR"/>
    <property type="match status" value="1"/>
</dbReference>
<dbReference type="PANTHER" id="PTHR42790">
    <property type="entry name" value="AMINOTRANSFERASE"/>
    <property type="match status" value="1"/>
</dbReference>
<keyword evidence="4 11" id="KW-0032">Aminotransferase</keyword>
<dbReference type="SUPFAM" id="SSF53383">
    <property type="entry name" value="PLP-dependent transferases"/>
    <property type="match status" value="1"/>
</dbReference>
<evidence type="ECO:0000313" key="12">
    <source>
        <dbReference type="Proteomes" id="UP000241209"/>
    </source>
</evidence>
<sequence>MSKFQYKNIIDDIINKINDGVLKPGDKLPSQREISQYYNVNRSTVVQALDILKSYGVLDTIEKKGVYVSQYKWNTYITSNIRWQDYIGNSVSKNNQYYIQRINDLEFDDDIVRLGTGELAPDLIPNHLFKEILGNDIDEPLHTNYEEPKGKSDLRAEIVKYMKKRGVNCDINNVCVTSGALQGLKLIADGLLVPQSKIIIETPSYINSVRTWHNIRAPIVPLTINYIKQNINNIFKVSSDYKNSIFYCIPTLHNPTQNTYTKNEKQKIIDQCQKNGIPIVEDDIYADLWFGPERHVPMKSLKNCDNVLYLGSLSKTVSPGLRIGWIVADKNVIRHLSDLKMQNDYGSSSISQHIAKKWLSDYHEQHVKELKVKLEKKKDIFLEALKKYLSKYGEWNEPQGSFYIWFKLNISINVKTIFNEAIKENILIQPGEIYDSNATNYIRFSYSYINENEIDRSLKKLSNIIERIG</sequence>